<dbReference type="GO" id="GO:0046872">
    <property type="term" value="F:metal ion binding"/>
    <property type="evidence" value="ECO:0007669"/>
    <property type="project" value="UniProtKB-KW"/>
</dbReference>
<sequence length="558" mass="63861">MNATTLFQEYVDRVNHTVDTFITDKRNSVVPLGPAYSKLTSAQSHSALRLYRMCKKWSRPSPSDSKRASSSVEEMFAYDSNGLSFFSINDVPEGYLRYQLNKTRFSLRDIFKGFKLDLSLFDMPSGETSLSSRGDVSIYSKLSNLSQWRCSPSNFTLFASICYSSPGLKRCARAHFKSLGLKMTREEGEKGYDCFARYLKRIITFVDVSRITTVPKNAEVDRVILCEPMCNMIVQRCIAKNIVSVIDNHFGIDLYNSQVVHQSLISDPSNATIDLSNASNSNWYSVIKYLLQDTCLLDLLERSRIATCSYKETYHHLNMIAPMGNGFTFEVMTLILLTLCREFDSMAHVFGDDIIVDNTVAGDVISLLESIGYQVNTSKTFIDSPFRESCGGFYHDTYITSFDFWWADDVVGAVTLVNKLFYLQQIDDTYCDLYRELVHHCPTHLLGAVLYYTSWKVCPTYNPHKAILLDSCNLELSSHVIVHPSYLQKRRKSLDEKQTRRSRDSTKFVRIENKRLMSQKKFNFLLSSSNPFLESHCLYVGKVIPTLRKAVTLIRNRK</sequence>
<evidence type="ECO:0000313" key="9">
    <source>
        <dbReference type="EMBL" id="UHM27556.1"/>
    </source>
</evidence>
<dbReference type="EC" id="2.7.7.48" evidence="1"/>
<evidence type="ECO:0000256" key="3">
    <source>
        <dbReference type="ARBA" id="ARBA00022679"/>
    </source>
</evidence>
<evidence type="ECO:0000256" key="6">
    <source>
        <dbReference type="ARBA" id="ARBA00030248"/>
    </source>
</evidence>
<dbReference type="Proteomes" id="UP001059488">
    <property type="component" value="Segment"/>
</dbReference>
<keyword evidence="10" id="KW-1185">Reference proteome</keyword>
<reference evidence="9" key="1">
    <citation type="submission" date="2021-05" db="EMBL/GenBank/DDBJ databases">
        <authorList>
            <person name="Feng G."/>
        </authorList>
    </citation>
    <scope>NUCLEOTIDE SEQUENCE</scope>
    <source>
        <strain evidence="9">QWXCSY214</strain>
    </source>
</reference>
<keyword evidence="3" id="KW-0808">Transferase</keyword>
<comment type="cofactor">
    <cofactor evidence="8">
        <name>Mg(2+)</name>
        <dbReference type="ChEBI" id="CHEBI:18420"/>
    </cofactor>
    <text evidence="8">Binds 2 Mg(2+) per subunit.</text>
</comment>
<evidence type="ECO:0000256" key="2">
    <source>
        <dbReference type="ARBA" id="ARBA00022484"/>
    </source>
</evidence>
<evidence type="ECO:0000256" key="7">
    <source>
        <dbReference type="ARBA" id="ARBA00048744"/>
    </source>
</evidence>
<organism evidence="9 10">
    <name type="scientific">Sanya levivirus 3</name>
    <dbReference type="NCBI Taxonomy" id="2905511"/>
    <lineage>
        <taxon>Viruses</taxon>
        <taxon>Riboviria</taxon>
        <taxon>Orthornavirae</taxon>
        <taxon>Lenarviricota</taxon>
        <taxon>Leviviricetes</taxon>
        <taxon>Norzivirales</taxon>
        <taxon>Duinviridae</taxon>
        <taxon>Cubpivirus</taxon>
        <taxon>Cubpivirus ischnurenecus</taxon>
    </lineage>
</organism>
<dbReference type="GO" id="GO:0039694">
    <property type="term" value="P:viral RNA genome replication"/>
    <property type="evidence" value="ECO:0007669"/>
    <property type="project" value="InterPro"/>
</dbReference>
<dbReference type="GO" id="GO:0003968">
    <property type="term" value="F:RNA-directed RNA polymerase activity"/>
    <property type="evidence" value="ECO:0007669"/>
    <property type="project" value="UniProtKB-KW"/>
</dbReference>
<comment type="catalytic activity">
    <reaction evidence="7">
        <text>RNA(n) + a ribonucleoside 5'-triphosphate = RNA(n+1) + diphosphate</text>
        <dbReference type="Rhea" id="RHEA:21248"/>
        <dbReference type="Rhea" id="RHEA-COMP:14527"/>
        <dbReference type="Rhea" id="RHEA-COMP:17342"/>
        <dbReference type="ChEBI" id="CHEBI:33019"/>
        <dbReference type="ChEBI" id="CHEBI:61557"/>
        <dbReference type="ChEBI" id="CHEBI:140395"/>
        <dbReference type="EC" id="2.7.7.48"/>
    </reaction>
</comment>
<evidence type="ECO:0000256" key="1">
    <source>
        <dbReference type="ARBA" id="ARBA00012494"/>
    </source>
</evidence>
<evidence type="ECO:0000256" key="4">
    <source>
        <dbReference type="ARBA" id="ARBA00022695"/>
    </source>
</evidence>
<keyword evidence="2 9" id="KW-0696">RNA-directed RNA polymerase</keyword>
<dbReference type="Pfam" id="PF03431">
    <property type="entry name" value="RNA_replicase_B"/>
    <property type="match status" value="1"/>
</dbReference>
<dbReference type="InterPro" id="IPR043502">
    <property type="entry name" value="DNA/RNA_pol_sf"/>
</dbReference>
<dbReference type="InterPro" id="IPR005093">
    <property type="entry name" value="RNArep_beta"/>
</dbReference>
<dbReference type="SUPFAM" id="SSF56672">
    <property type="entry name" value="DNA/RNA polymerases"/>
    <property type="match status" value="1"/>
</dbReference>
<gene>
    <name evidence="9" type="ORF">SaLV3_gp3</name>
</gene>
<evidence type="ECO:0000313" key="10">
    <source>
        <dbReference type="Proteomes" id="UP001059488"/>
    </source>
</evidence>
<evidence type="ECO:0000256" key="5">
    <source>
        <dbReference type="ARBA" id="ARBA00022953"/>
    </source>
</evidence>
<feature type="binding site" evidence="8">
    <location>
        <position position="352"/>
    </location>
    <ligand>
        <name>Mg(2+)</name>
        <dbReference type="ChEBI" id="CHEBI:18420"/>
        <label>2</label>
    </ligand>
</feature>
<feature type="binding site" evidence="8">
    <location>
        <position position="274"/>
    </location>
    <ligand>
        <name>Mg(2+)</name>
        <dbReference type="ChEBI" id="CHEBI:18420"/>
        <label>2</label>
    </ligand>
</feature>
<keyword evidence="8" id="KW-0479">Metal-binding</keyword>
<proteinExistence type="predicted"/>
<dbReference type="EMBL" id="MZ209930">
    <property type="protein sequence ID" value="UHM27556.1"/>
    <property type="molecule type" value="Genomic_RNA"/>
</dbReference>
<evidence type="ECO:0000256" key="8">
    <source>
        <dbReference type="PIRSR" id="PIRSR605093-1"/>
    </source>
</evidence>
<accession>A0A8K1XXQ8</accession>
<protein>
    <recommendedName>
        <fullName evidence="1">RNA-directed RNA polymerase</fullName>
        <ecNumber evidence="1">2.7.7.48</ecNumber>
    </recommendedName>
    <alternativeName>
        <fullName evidence="6">RNA replicase beta chain</fullName>
    </alternativeName>
</protein>
<keyword evidence="5" id="KW-0693">Viral RNA replication</keyword>
<keyword evidence="4" id="KW-0548">Nucleotidyltransferase</keyword>
<keyword evidence="8" id="KW-0460">Magnesium</keyword>
<name>A0A8K1XXQ8_9VIRU</name>
<feature type="binding site" evidence="8">
    <location>
        <position position="353"/>
    </location>
    <ligand>
        <name>Mg(2+)</name>
        <dbReference type="ChEBI" id="CHEBI:18420"/>
        <label>2</label>
    </ligand>
</feature>